<proteinExistence type="predicted"/>
<sequence length="186" mass="22102">MYTFIVQQIIICKIRKIKIYTTVLTSEYSAALLKKCIGQRVYVCTDIQLSYIIQYIVQSLFIALYCAHMLYGLYTRFNKQLQFIKTVAFLVIPLNIELTYCFDRRSHAFMSGKKNNEYFRIKFSYLPYNLITINGMHQKVKKQYIILLITDSLDCLNRIIFGTDIKTDRTEIRLQRDGHYCIIIKR</sequence>
<reference evidence="2" key="1">
    <citation type="submission" date="2019-08" db="EMBL/GenBank/DDBJ databases">
        <authorList>
            <person name="Kucharzyk K."/>
            <person name="Murdoch R.W."/>
            <person name="Higgins S."/>
            <person name="Loffler F."/>
        </authorList>
    </citation>
    <scope>NUCLEOTIDE SEQUENCE</scope>
</reference>
<gene>
    <name evidence="2" type="ORF">SDC9_147310</name>
</gene>
<dbReference type="AlphaFoldDB" id="A0A645EFC8"/>
<keyword evidence="1" id="KW-0472">Membrane</keyword>
<feature type="transmembrane region" description="Helical" evidence="1">
    <location>
        <begin position="49"/>
        <end position="71"/>
    </location>
</feature>
<protein>
    <recommendedName>
        <fullName evidence="3">Transmembrane protein</fullName>
    </recommendedName>
</protein>
<organism evidence="2">
    <name type="scientific">bioreactor metagenome</name>
    <dbReference type="NCBI Taxonomy" id="1076179"/>
    <lineage>
        <taxon>unclassified sequences</taxon>
        <taxon>metagenomes</taxon>
        <taxon>ecological metagenomes</taxon>
    </lineage>
</organism>
<evidence type="ECO:0000313" key="2">
    <source>
        <dbReference type="EMBL" id="MPN00116.1"/>
    </source>
</evidence>
<dbReference type="EMBL" id="VSSQ01046159">
    <property type="protein sequence ID" value="MPN00116.1"/>
    <property type="molecule type" value="Genomic_DNA"/>
</dbReference>
<name>A0A645EFC8_9ZZZZ</name>
<evidence type="ECO:0000256" key="1">
    <source>
        <dbReference type="SAM" id="Phobius"/>
    </source>
</evidence>
<accession>A0A645EFC8</accession>
<keyword evidence="1" id="KW-0812">Transmembrane</keyword>
<keyword evidence="1" id="KW-1133">Transmembrane helix</keyword>
<comment type="caution">
    <text evidence="2">The sequence shown here is derived from an EMBL/GenBank/DDBJ whole genome shotgun (WGS) entry which is preliminary data.</text>
</comment>
<evidence type="ECO:0008006" key="3">
    <source>
        <dbReference type="Google" id="ProtNLM"/>
    </source>
</evidence>